<feature type="transmembrane region" description="Helical" evidence="8">
    <location>
        <begin position="67"/>
        <end position="89"/>
    </location>
</feature>
<proteinExistence type="inferred from homology"/>
<evidence type="ECO:0000313" key="10">
    <source>
        <dbReference type="Proteomes" id="UP000800092"/>
    </source>
</evidence>
<dbReference type="EMBL" id="ML991868">
    <property type="protein sequence ID" value="KAF2229300.1"/>
    <property type="molecule type" value="Genomic_DNA"/>
</dbReference>
<dbReference type="OrthoDB" id="77405at2759"/>
<keyword evidence="10" id="KW-1185">Reference proteome</keyword>
<dbReference type="PANTHER" id="PTHR31645">
    <property type="entry name" value="OLIGOPEPTIDE TRANSPORTER YGL114W-RELATED"/>
    <property type="match status" value="1"/>
</dbReference>
<accession>A0A6A6GUY3</accession>
<dbReference type="AlphaFoldDB" id="A0A6A6GUY3"/>
<keyword evidence="5 8" id="KW-1133">Transmembrane helix</keyword>
<dbReference type="InterPro" id="IPR045035">
    <property type="entry name" value="YSL-like"/>
</dbReference>
<gene>
    <name evidence="9" type="ORF">EV356DRAFT_511068</name>
</gene>
<dbReference type="NCBIfam" id="TIGR00728">
    <property type="entry name" value="OPT_sfam"/>
    <property type="match status" value="1"/>
</dbReference>
<keyword evidence="6 8" id="KW-0472">Membrane</keyword>
<evidence type="ECO:0000256" key="4">
    <source>
        <dbReference type="ARBA" id="ARBA00022692"/>
    </source>
</evidence>
<feature type="transmembrane region" description="Helical" evidence="8">
    <location>
        <begin position="471"/>
        <end position="490"/>
    </location>
</feature>
<feature type="region of interest" description="Disordered" evidence="7">
    <location>
        <begin position="1"/>
        <end position="38"/>
    </location>
</feature>
<feature type="compositionally biased region" description="Basic and acidic residues" evidence="7">
    <location>
        <begin position="16"/>
        <end position="27"/>
    </location>
</feature>
<keyword evidence="3" id="KW-0813">Transport</keyword>
<evidence type="ECO:0000256" key="6">
    <source>
        <dbReference type="ARBA" id="ARBA00023136"/>
    </source>
</evidence>
<feature type="transmembrane region" description="Helical" evidence="8">
    <location>
        <begin position="560"/>
        <end position="581"/>
    </location>
</feature>
<dbReference type="Proteomes" id="UP000800092">
    <property type="component" value="Unassembled WGS sequence"/>
</dbReference>
<evidence type="ECO:0000256" key="5">
    <source>
        <dbReference type="ARBA" id="ARBA00022989"/>
    </source>
</evidence>
<dbReference type="GO" id="GO:0000329">
    <property type="term" value="C:fungal-type vacuole membrane"/>
    <property type="evidence" value="ECO:0007669"/>
    <property type="project" value="TreeGrafter"/>
</dbReference>
<keyword evidence="4 8" id="KW-0812">Transmembrane</keyword>
<feature type="transmembrane region" description="Helical" evidence="8">
    <location>
        <begin position="135"/>
        <end position="158"/>
    </location>
</feature>
<feature type="transmembrane region" description="Helical" evidence="8">
    <location>
        <begin position="627"/>
        <end position="645"/>
    </location>
</feature>
<reference evidence="9" key="1">
    <citation type="journal article" date="2020" name="Stud. Mycol.">
        <title>101 Dothideomycetes genomes: a test case for predicting lifestyles and emergence of pathogens.</title>
        <authorList>
            <person name="Haridas S."/>
            <person name="Albert R."/>
            <person name="Binder M."/>
            <person name="Bloem J."/>
            <person name="Labutti K."/>
            <person name="Salamov A."/>
            <person name="Andreopoulos B."/>
            <person name="Baker S."/>
            <person name="Barry K."/>
            <person name="Bills G."/>
            <person name="Bluhm B."/>
            <person name="Cannon C."/>
            <person name="Castanera R."/>
            <person name="Culley D."/>
            <person name="Daum C."/>
            <person name="Ezra D."/>
            <person name="Gonzalez J."/>
            <person name="Henrissat B."/>
            <person name="Kuo A."/>
            <person name="Liang C."/>
            <person name="Lipzen A."/>
            <person name="Lutzoni F."/>
            <person name="Magnuson J."/>
            <person name="Mondo S."/>
            <person name="Nolan M."/>
            <person name="Ohm R."/>
            <person name="Pangilinan J."/>
            <person name="Park H.-J."/>
            <person name="Ramirez L."/>
            <person name="Alfaro M."/>
            <person name="Sun H."/>
            <person name="Tritt A."/>
            <person name="Yoshinaga Y."/>
            <person name="Zwiers L.-H."/>
            <person name="Turgeon B."/>
            <person name="Goodwin S."/>
            <person name="Spatafora J."/>
            <person name="Crous P."/>
            <person name="Grigoriev I."/>
        </authorList>
    </citation>
    <scope>NUCLEOTIDE SEQUENCE</scope>
    <source>
        <strain evidence="9">Tuck. ex Michener</strain>
    </source>
</reference>
<feature type="transmembrane region" description="Helical" evidence="8">
    <location>
        <begin position="95"/>
        <end position="114"/>
    </location>
</feature>
<feature type="transmembrane region" description="Helical" evidence="8">
    <location>
        <begin position="441"/>
        <end position="459"/>
    </location>
</feature>
<evidence type="ECO:0000256" key="3">
    <source>
        <dbReference type="ARBA" id="ARBA00022448"/>
    </source>
</evidence>
<protein>
    <submittedName>
        <fullName evidence="9">OPT superfamily oligopeptide transporter</fullName>
    </submittedName>
</protein>
<evidence type="ECO:0000256" key="1">
    <source>
        <dbReference type="ARBA" id="ARBA00004141"/>
    </source>
</evidence>
<evidence type="ECO:0000256" key="2">
    <source>
        <dbReference type="ARBA" id="ARBA00008807"/>
    </source>
</evidence>
<dbReference type="Pfam" id="PF03169">
    <property type="entry name" value="OPT"/>
    <property type="match status" value="1"/>
</dbReference>
<organism evidence="9 10">
    <name type="scientific">Viridothelium virens</name>
    <name type="common">Speckled blister lichen</name>
    <name type="synonym">Trypethelium virens</name>
    <dbReference type="NCBI Taxonomy" id="1048519"/>
    <lineage>
        <taxon>Eukaryota</taxon>
        <taxon>Fungi</taxon>
        <taxon>Dikarya</taxon>
        <taxon>Ascomycota</taxon>
        <taxon>Pezizomycotina</taxon>
        <taxon>Dothideomycetes</taxon>
        <taxon>Dothideomycetes incertae sedis</taxon>
        <taxon>Trypetheliales</taxon>
        <taxon>Trypetheliaceae</taxon>
        <taxon>Viridothelium</taxon>
    </lineage>
</organism>
<evidence type="ECO:0000313" key="9">
    <source>
        <dbReference type="EMBL" id="KAF2229300.1"/>
    </source>
</evidence>
<evidence type="ECO:0000256" key="8">
    <source>
        <dbReference type="SAM" id="Phobius"/>
    </source>
</evidence>
<name>A0A6A6GUY3_VIRVR</name>
<comment type="subcellular location">
    <subcellularLocation>
        <location evidence="1">Membrane</location>
        <topology evidence="1">Multi-pass membrane protein</topology>
    </subcellularLocation>
</comment>
<comment type="similarity">
    <text evidence="2">Belongs to the oligopeptide OPT transporter family.</text>
</comment>
<sequence>METSESYELVPTSEEQASRVESTEDGRAAPQSTENEDAVEAEIDGDDFAKDPFKPFNDLGNDTGNILTVRAIGVGILCGALVNTSNIYLGLKSGWTAGANIFASIIGFTVLKYCSTHFSHIPILGRDFGPRENNIVQTAATAAGGMSNVFVSAFPAMYQLGLLDTPQRDYWRISILTALGGYFGFFFATPLRKFFICWVGRELGLIFPSSSATAITIRGMHMASEGGASAQNKTKALGMTFTFAASLRVISQYAMGLLWDWHIFTWAFKFGLFQDAAVFMESWGWFIEWSPAFIGTGMLVGLNVAISHLAGSILAWVIIGPILVVRGQAFGSPATDVPEWSGLMSYTSLSSDFTTPDHPSPRYWLLWPGVSCMIAVSMTDLLCQWRIFWLTSKVVYDGIARSYRSLFTQFSGGRYARADRASKIKDSEVQDSALDHETVKLWMWVPGLVIVLVLTCVVMRGQFGMPVRETLLALFLAFFFSFLAIQATGATDITPLTAASKASQIILGAVTKGENWTLEQSQRMNLLGGAFASVGANQAVDLVGDFRVGYLLRTSPKLQWLAQGIGTLFAVFLAPGVYVLFSNAYPCIHDVNTEGCPFHVPSVGAWRAVAVAVTEPDFTIPNSSKNFSVFFAIFGAIMVLIRRYVLIGRWEWLRTYHPNMMVLSLAFIIDTTVVGTAMAIGAVIATIWARRSARSFEDYGYGVAAGFMAGEGIGGVVNAIIQMLGFSGNIYGTGFGCPAGDC</sequence>
<feature type="transmembrane region" description="Helical" evidence="8">
    <location>
        <begin position="701"/>
        <end position="721"/>
    </location>
</feature>
<dbReference type="PANTHER" id="PTHR31645:SF3">
    <property type="entry name" value="OLIGOPEPTIDE TRANSPORTER"/>
    <property type="match status" value="1"/>
</dbReference>
<feature type="transmembrane region" description="Helical" evidence="8">
    <location>
        <begin position="170"/>
        <end position="191"/>
    </location>
</feature>
<dbReference type="GO" id="GO:0035673">
    <property type="term" value="F:oligopeptide transmembrane transporter activity"/>
    <property type="evidence" value="ECO:0007669"/>
    <property type="project" value="InterPro"/>
</dbReference>
<dbReference type="InterPro" id="IPR004813">
    <property type="entry name" value="OPT"/>
</dbReference>
<evidence type="ECO:0000256" key="7">
    <source>
        <dbReference type="SAM" id="MobiDB-lite"/>
    </source>
</evidence>
<feature type="transmembrane region" description="Helical" evidence="8">
    <location>
        <begin position="236"/>
        <end position="259"/>
    </location>
</feature>
<feature type="transmembrane region" description="Helical" evidence="8">
    <location>
        <begin position="665"/>
        <end position="689"/>
    </location>
</feature>
<feature type="transmembrane region" description="Helical" evidence="8">
    <location>
        <begin position="292"/>
        <end position="319"/>
    </location>
</feature>